<dbReference type="GO" id="GO:0008168">
    <property type="term" value="F:methyltransferase activity"/>
    <property type="evidence" value="ECO:0007669"/>
    <property type="project" value="UniProtKB-KW"/>
</dbReference>
<keyword evidence="2" id="KW-0489">Methyltransferase</keyword>
<dbReference type="NCBIfam" id="NF007113">
    <property type="entry name" value="PRK09562.1"/>
    <property type="match status" value="1"/>
</dbReference>
<dbReference type="FunFam" id="1.10.287.1080:FF:000003">
    <property type="entry name" value="Nucleoside triphosphate pyrophosphohydrolase"/>
    <property type="match status" value="1"/>
</dbReference>
<dbReference type="GO" id="GO:0046081">
    <property type="term" value="P:dUTP catabolic process"/>
    <property type="evidence" value="ECO:0007669"/>
    <property type="project" value="TreeGrafter"/>
</dbReference>
<keyword evidence="3" id="KW-1185">Reference proteome</keyword>
<dbReference type="GO" id="GO:0046047">
    <property type="term" value="P:TTP catabolic process"/>
    <property type="evidence" value="ECO:0007669"/>
    <property type="project" value="TreeGrafter"/>
</dbReference>
<dbReference type="PANTHER" id="PTHR30522:SF0">
    <property type="entry name" value="NUCLEOSIDE TRIPHOSPHATE PYROPHOSPHOHYDROLASE"/>
    <property type="match status" value="1"/>
</dbReference>
<feature type="domain" description="NTP pyrophosphohydrolase MazG-like" evidence="1">
    <location>
        <begin position="30"/>
        <end position="103"/>
    </location>
</feature>
<dbReference type="InterPro" id="IPR004518">
    <property type="entry name" value="MazG-like_dom"/>
</dbReference>
<sequence>MLKDKYSLSDLIDLIELLRSEKGCPWDRKQTHESLKSCFIEETYEALEAIDLNDRDKLCEELGDVLLQVVFHAQIARETKAFSMDDVITGICRKLILRHTHVFGNDMADTPEQVVENWEVLKKREKGLKTQTGVLKDVPSNLPALMRSYKVQQKAAQVGFDWDNLDDVFSKVEEEIRELRDVYKSENMERIKDELGDVLFSLVNLSRFLKLQPELALTGTINKFIKRFEYVESNSIKNGNKLEDMSLAEMDQLWNEAKAYFSEEKA</sequence>
<evidence type="ECO:0000313" key="2">
    <source>
        <dbReference type="EMBL" id="RCX17865.1"/>
    </source>
</evidence>
<gene>
    <name evidence="2" type="ORF">DFR58_10631</name>
</gene>
<dbReference type="GO" id="GO:0046061">
    <property type="term" value="P:dATP catabolic process"/>
    <property type="evidence" value="ECO:0007669"/>
    <property type="project" value="TreeGrafter"/>
</dbReference>
<dbReference type="Gene3D" id="1.10.287.1080">
    <property type="entry name" value="MazG-like"/>
    <property type="match status" value="2"/>
</dbReference>
<evidence type="ECO:0000313" key="3">
    <source>
        <dbReference type="Proteomes" id="UP000253034"/>
    </source>
</evidence>
<dbReference type="CDD" id="cd11528">
    <property type="entry name" value="NTP-PPase_MazG_Nterm"/>
    <property type="match status" value="1"/>
</dbReference>
<evidence type="ECO:0000259" key="1">
    <source>
        <dbReference type="Pfam" id="PF03819"/>
    </source>
</evidence>
<dbReference type="EMBL" id="QPJT01000006">
    <property type="protein sequence ID" value="RCX17865.1"/>
    <property type="molecule type" value="Genomic_DNA"/>
</dbReference>
<dbReference type="NCBIfam" id="TIGR00444">
    <property type="entry name" value="mazG"/>
    <property type="match status" value="1"/>
</dbReference>
<dbReference type="GO" id="GO:0046052">
    <property type="term" value="P:UTP catabolic process"/>
    <property type="evidence" value="ECO:0007669"/>
    <property type="project" value="TreeGrafter"/>
</dbReference>
<dbReference type="GO" id="GO:0006950">
    <property type="term" value="P:response to stress"/>
    <property type="evidence" value="ECO:0007669"/>
    <property type="project" value="UniProtKB-ARBA"/>
</dbReference>
<dbReference type="Proteomes" id="UP000253034">
    <property type="component" value="Unassembled WGS sequence"/>
</dbReference>
<protein>
    <submittedName>
        <fullName evidence="2">Tetrapyrrole methylase family protein/MazG family protein</fullName>
    </submittedName>
</protein>
<dbReference type="AlphaFoldDB" id="A0A369B964"/>
<name>A0A369B964_9FIRM</name>
<dbReference type="SUPFAM" id="SSF101386">
    <property type="entry name" value="all-alpha NTP pyrophosphatases"/>
    <property type="match status" value="2"/>
</dbReference>
<dbReference type="PANTHER" id="PTHR30522">
    <property type="entry name" value="NUCLEOSIDE TRIPHOSPHATE PYROPHOSPHOHYDROLASE"/>
    <property type="match status" value="1"/>
</dbReference>
<keyword evidence="2" id="KW-0808">Transferase</keyword>
<dbReference type="FunFam" id="1.10.287.1080:FF:000001">
    <property type="entry name" value="Nucleoside triphosphate pyrophosphohydrolase"/>
    <property type="match status" value="1"/>
</dbReference>
<proteinExistence type="predicted"/>
<dbReference type="InterPro" id="IPR048011">
    <property type="entry name" value="NTP-PPase_MazG-like_C"/>
</dbReference>
<dbReference type="RefSeq" id="WP_114297016.1">
    <property type="nucleotide sequence ID" value="NZ_QPJT01000006.1"/>
</dbReference>
<dbReference type="InterPro" id="IPR048015">
    <property type="entry name" value="NTP-PPase_MazG-like_N"/>
</dbReference>
<feature type="domain" description="NTP pyrophosphohydrolase MazG-like" evidence="1">
    <location>
        <begin position="172"/>
        <end position="229"/>
    </location>
</feature>
<dbReference type="CDD" id="cd11529">
    <property type="entry name" value="NTP-PPase_MazG_Cterm"/>
    <property type="match status" value="1"/>
</dbReference>
<dbReference type="Pfam" id="PF03819">
    <property type="entry name" value="MazG"/>
    <property type="match status" value="2"/>
</dbReference>
<organism evidence="2 3">
    <name type="scientific">Anaerobacterium chartisolvens</name>
    <dbReference type="NCBI Taxonomy" id="1297424"/>
    <lineage>
        <taxon>Bacteria</taxon>
        <taxon>Bacillati</taxon>
        <taxon>Bacillota</taxon>
        <taxon>Clostridia</taxon>
        <taxon>Eubacteriales</taxon>
        <taxon>Oscillospiraceae</taxon>
        <taxon>Anaerobacterium</taxon>
    </lineage>
</organism>
<dbReference type="GO" id="GO:0006203">
    <property type="term" value="P:dGTP catabolic process"/>
    <property type="evidence" value="ECO:0007669"/>
    <property type="project" value="TreeGrafter"/>
</dbReference>
<dbReference type="GO" id="GO:0032259">
    <property type="term" value="P:methylation"/>
    <property type="evidence" value="ECO:0007669"/>
    <property type="project" value="UniProtKB-KW"/>
</dbReference>
<dbReference type="GO" id="GO:0047429">
    <property type="term" value="F:nucleoside triphosphate diphosphatase activity"/>
    <property type="evidence" value="ECO:0007669"/>
    <property type="project" value="InterPro"/>
</dbReference>
<dbReference type="InterPro" id="IPR011551">
    <property type="entry name" value="NTP_PyrPHydrolase_MazG"/>
</dbReference>
<comment type="caution">
    <text evidence="2">The sequence shown here is derived from an EMBL/GenBank/DDBJ whole genome shotgun (WGS) entry which is preliminary data.</text>
</comment>
<accession>A0A369B964</accession>
<dbReference type="OrthoDB" id="9808939at2"/>
<reference evidence="2 3" key="1">
    <citation type="submission" date="2018-07" db="EMBL/GenBank/DDBJ databases">
        <title>Genomic Encyclopedia of Type Strains, Phase IV (KMG-IV): sequencing the most valuable type-strain genomes for metagenomic binning, comparative biology and taxonomic classification.</title>
        <authorList>
            <person name="Goeker M."/>
        </authorList>
    </citation>
    <scope>NUCLEOTIDE SEQUENCE [LARGE SCALE GENOMIC DNA]</scope>
    <source>
        <strain evidence="2 3">DSM 27016</strain>
    </source>
</reference>
<dbReference type="GO" id="GO:0046076">
    <property type="term" value="P:dTTP catabolic process"/>
    <property type="evidence" value="ECO:0007669"/>
    <property type="project" value="TreeGrafter"/>
</dbReference>